<accession>H3H812</accession>
<name>H3H812_PHYRM</name>
<dbReference type="EMBL" id="DS567258">
    <property type="status" value="NOT_ANNOTATED_CDS"/>
    <property type="molecule type" value="Genomic_DNA"/>
</dbReference>
<dbReference type="EnsemblProtists" id="Phyra86907">
    <property type="protein sequence ID" value="Phyra86907"/>
    <property type="gene ID" value="Phyra86907"/>
</dbReference>
<dbReference type="PANTHER" id="PTHR37069">
    <property type="entry name" value="DDE_TNP_1_7 DOMAIN-CONTAINING PROTEIN"/>
    <property type="match status" value="1"/>
</dbReference>
<evidence type="ECO:0000313" key="2">
    <source>
        <dbReference type="EnsemblProtists" id="Phyra86907"/>
    </source>
</evidence>
<dbReference type="HOGENOM" id="CLU_1672733_0_0_1"/>
<dbReference type="InParanoid" id="H3H812"/>
<keyword evidence="3" id="KW-1185">Reference proteome</keyword>
<evidence type="ECO:0000313" key="3">
    <source>
        <dbReference type="Proteomes" id="UP000005238"/>
    </source>
</evidence>
<evidence type="ECO:0000256" key="1">
    <source>
        <dbReference type="SAM" id="MobiDB-lite"/>
    </source>
</evidence>
<dbReference type="PANTHER" id="PTHR37069:SF2">
    <property type="entry name" value="PIGGYBAC TRANSPOSABLE ELEMENT-DERIVED PROTEIN DOMAIN-CONTAINING PROTEIN"/>
    <property type="match status" value="1"/>
</dbReference>
<reference evidence="2" key="2">
    <citation type="submission" date="2015-06" db="UniProtKB">
        <authorList>
            <consortium name="EnsemblProtists"/>
        </authorList>
    </citation>
    <scope>IDENTIFICATION</scope>
    <source>
        <strain evidence="2">Pr102</strain>
    </source>
</reference>
<reference evidence="3" key="1">
    <citation type="journal article" date="2006" name="Science">
        <title>Phytophthora genome sequences uncover evolutionary origins and mechanisms of pathogenesis.</title>
        <authorList>
            <person name="Tyler B.M."/>
            <person name="Tripathy S."/>
            <person name="Zhang X."/>
            <person name="Dehal P."/>
            <person name="Jiang R.H."/>
            <person name="Aerts A."/>
            <person name="Arredondo F.D."/>
            <person name="Baxter L."/>
            <person name="Bensasson D."/>
            <person name="Beynon J.L."/>
            <person name="Chapman J."/>
            <person name="Damasceno C.M."/>
            <person name="Dorrance A.E."/>
            <person name="Dou D."/>
            <person name="Dickerman A.W."/>
            <person name="Dubchak I.L."/>
            <person name="Garbelotto M."/>
            <person name="Gijzen M."/>
            <person name="Gordon S.G."/>
            <person name="Govers F."/>
            <person name="Grunwald N.J."/>
            <person name="Huang W."/>
            <person name="Ivors K.L."/>
            <person name="Jones R.W."/>
            <person name="Kamoun S."/>
            <person name="Krampis K."/>
            <person name="Lamour K.H."/>
            <person name="Lee M.K."/>
            <person name="McDonald W.H."/>
            <person name="Medina M."/>
            <person name="Meijer H.J."/>
            <person name="Nordberg E.K."/>
            <person name="Maclean D.J."/>
            <person name="Ospina-Giraldo M.D."/>
            <person name="Morris P.F."/>
            <person name="Phuntumart V."/>
            <person name="Putnam N.H."/>
            <person name="Rash S."/>
            <person name="Rose J.K."/>
            <person name="Sakihama Y."/>
            <person name="Salamov A.A."/>
            <person name="Savidor A."/>
            <person name="Scheuring C.F."/>
            <person name="Smith B.M."/>
            <person name="Sobral B.W."/>
            <person name="Terry A."/>
            <person name="Torto-Alalibo T.A."/>
            <person name="Win J."/>
            <person name="Xu Z."/>
            <person name="Zhang H."/>
            <person name="Grigoriev I.V."/>
            <person name="Rokhsar D.S."/>
            <person name="Boore J.L."/>
        </authorList>
    </citation>
    <scope>NUCLEOTIDE SEQUENCE [LARGE SCALE GENOMIC DNA]</scope>
    <source>
        <strain evidence="3">Pr102</strain>
    </source>
</reference>
<organism evidence="2 3">
    <name type="scientific">Phytophthora ramorum</name>
    <name type="common">Sudden oak death agent</name>
    <dbReference type="NCBI Taxonomy" id="164328"/>
    <lineage>
        <taxon>Eukaryota</taxon>
        <taxon>Sar</taxon>
        <taxon>Stramenopiles</taxon>
        <taxon>Oomycota</taxon>
        <taxon>Peronosporomycetes</taxon>
        <taxon>Peronosporales</taxon>
        <taxon>Peronosporaceae</taxon>
        <taxon>Phytophthora</taxon>
    </lineage>
</organism>
<dbReference type="VEuPathDB" id="FungiDB:KRP22_6691"/>
<dbReference type="eggNOG" id="ENOG502RGVF">
    <property type="taxonomic scope" value="Eukaryota"/>
</dbReference>
<dbReference type="Proteomes" id="UP000005238">
    <property type="component" value="Unassembled WGS sequence"/>
</dbReference>
<proteinExistence type="predicted"/>
<sequence length="158" mass="16846">MAEALPGQKRKCTGPVGASKRRRAGSGVDTTPAESASSLGGVAVFKGAWAALKKAGWTSKKPSSKGLDSRYKYIRPGGRHDGVEGADFLLGELAVLRYVELALELNVEKTVVTSLAELLDRQSLPNVADKDLGMATPIRKPQALQVRLRLGKLGYNSE</sequence>
<protein>
    <submittedName>
        <fullName evidence="2">Uncharacterized protein</fullName>
    </submittedName>
</protein>
<dbReference type="VEuPathDB" id="FungiDB:KRP23_411"/>
<dbReference type="AlphaFoldDB" id="H3H812"/>
<feature type="region of interest" description="Disordered" evidence="1">
    <location>
        <begin position="1"/>
        <end position="36"/>
    </location>
</feature>